<dbReference type="AlphaFoldDB" id="A0A8X6MWR8"/>
<proteinExistence type="predicted"/>
<comment type="caution">
    <text evidence="1">The sequence shown here is derived from an EMBL/GenBank/DDBJ whole genome shotgun (WGS) entry which is preliminary data.</text>
</comment>
<dbReference type="OrthoDB" id="8197512at2759"/>
<protein>
    <recommendedName>
        <fullName evidence="3">Reverse transcriptase</fullName>
    </recommendedName>
</protein>
<evidence type="ECO:0000313" key="2">
    <source>
        <dbReference type="Proteomes" id="UP000887013"/>
    </source>
</evidence>
<keyword evidence="2" id="KW-1185">Reference proteome</keyword>
<evidence type="ECO:0008006" key="3">
    <source>
        <dbReference type="Google" id="ProtNLM"/>
    </source>
</evidence>
<accession>A0A8X6MWR8</accession>
<name>A0A8X6MWR8_NEPPI</name>
<sequence length="111" mass="12335">MRAGVRQGCPLSAILFNISLEQVLRTGISTPGFIFSGKKRSALPMPTTCCFWGSPLRTSRAILTLSVMSRYWRAFASSPLSAPLSFSYTRNSRTVNNAQFLVAGRHAYHEY</sequence>
<organism evidence="1 2">
    <name type="scientific">Nephila pilipes</name>
    <name type="common">Giant wood spider</name>
    <name type="synonym">Nephila maculata</name>
    <dbReference type="NCBI Taxonomy" id="299642"/>
    <lineage>
        <taxon>Eukaryota</taxon>
        <taxon>Metazoa</taxon>
        <taxon>Ecdysozoa</taxon>
        <taxon>Arthropoda</taxon>
        <taxon>Chelicerata</taxon>
        <taxon>Arachnida</taxon>
        <taxon>Araneae</taxon>
        <taxon>Araneomorphae</taxon>
        <taxon>Entelegynae</taxon>
        <taxon>Araneoidea</taxon>
        <taxon>Nephilidae</taxon>
        <taxon>Nephila</taxon>
    </lineage>
</organism>
<reference evidence="1" key="1">
    <citation type="submission" date="2020-08" db="EMBL/GenBank/DDBJ databases">
        <title>Multicomponent nature underlies the extraordinary mechanical properties of spider dragline silk.</title>
        <authorList>
            <person name="Kono N."/>
            <person name="Nakamura H."/>
            <person name="Mori M."/>
            <person name="Yoshida Y."/>
            <person name="Ohtoshi R."/>
            <person name="Malay A.D."/>
            <person name="Moran D.A.P."/>
            <person name="Tomita M."/>
            <person name="Numata K."/>
            <person name="Arakawa K."/>
        </authorList>
    </citation>
    <scope>NUCLEOTIDE SEQUENCE</scope>
</reference>
<dbReference type="EMBL" id="BMAW01097750">
    <property type="protein sequence ID" value="GFS81459.1"/>
    <property type="molecule type" value="Genomic_DNA"/>
</dbReference>
<dbReference type="Proteomes" id="UP000887013">
    <property type="component" value="Unassembled WGS sequence"/>
</dbReference>
<gene>
    <name evidence="1" type="ORF">NPIL_367301</name>
</gene>
<evidence type="ECO:0000313" key="1">
    <source>
        <dbReference type="EMBL" id="GFS81459.1"/>
    </source>
</evidence>